<organism evidence="1 2">
    <name type="scientific">Ustilaginoidea virens</name>
    <name type="common">Rice false smut fungus</name>
    <name type="synonym">Villosiclava virens</name>
    <dbReference type="NCBI Taxonomy" id="1159556"/>
    <lineage>
        <taxon>Eukaryota</taxon>
        <taxon>Fungi</taxon>
        <taxon>Dikarya</taxon>
        <taxon>Ascomycota</taxon>
        <taxon>Pezizomycotina</taxon>
        <taxon>Sordariomycetes</taxon>
        <taxon>Hypocreomycetidae</taxon>
        <taxon>Hypocreales</taxon>
        <taxon>Clavicipitaceae</taxon>
        <taxon>Ustilaginoidea</taxon>
    </lineage>
</organism>
<evidence type="ECO:0000313" key="2">
    <source>
        <dbReference type="Proteomes" id="UP000027002"/>
    </source>
</evidence>
<dbReference type="KEGG" id="uvi:66066071"/>
<dbReference type="EMBL" id="CP072756">
    <property type="protein sequence ID" value="QUC21052.1"/>
    <property type="molecule type" value="Genomic_DNA"/>
</dbReference>
<gene>
    <name evidence="1" type="ORF">UV8b_05293</name>
</gene>
<protein>
    <submittedName>
        <fullName evidence="1">Uncharacterized protein</fullName>
    </submittedName>
</protein>
<dbReference type="AlphaFoldDB" id="A0A8E5MIY1"/>
<name>A0A8E5MIY1_USTVR</name>
<dbReference type="RefSeq" id="XP_042998725.1">
    <property type="nucleotide sequence ID" value="XM_043142791.1"/>
</dbReference>
<evidence type="ECO:0000313" key="1">
    <source>
        <dbReference type="EMBL" id="QUC21052.1"/>
    </source>
</evidence>
<proteinExistence type="predicted"/>
<keyword evidence="2" id="KW-1185">Reference proteome</keyword>
<dbReference type="GeneID" id="66066071"/>
<dbReference type="Proteomes" id="UP000027002">
    <property type="component" value="Chromosome 4"/>
</dbReference>
<reference evidence="1" key="1">
    <citation type="submission" date="2020-03" db="EMBL/GenBank/DDBJ databases">
        <title>A mixture of massive structural variations and highly conserved coding sequences in Ustilaginoidea virens genome.</title>
        <authorList>
            <person name="Zhang K."/>
            <person name="Zhao Z."/>
            <person name="Zhang Z."/>
            <person name="Li Y."/>
            <person name="Hsiang T."/>
            <person name="Sun W."/>
        </authorList>
    </citation>
    <scope>NUCLEOTIDE SEQUENCE</scope>
    <source>
        <strain evidence="1">UV-8b</strain>
    </source>
</reference>
<sequence>MFAQPYHAYSSHLRLFPSQPSQALIALQLPTEARCSSTGGGLECQTVTSCPSSAPFHENRTLSFHKDRLRKTDI</sequence>
<accession>A0A8E5MIY1</accession>